<proteinExistence type="predicted"/>
<dbReference type="OrthoDB" id="2290457at2759"/>
<accession>A0A1X2G2U3</accession>
<gene>
    <name evidence="1" type="ORF">DM01DRAFT_84207</name>
</gene>
<reference evidence="1 2" key="1">
    <citation type="submission" date="2016-07" db="EMBL/GenBank/DDBJ databases">
        <title>Pervasive Adenine N6-methylation of Active Genes in Fungi.</title>
        <authorList>
            <consortium name="DOE Joint Genome Institute"/>
            <person name="Mondo S.J."/>
            <person name="Dannebaum R.O."/>
            <person name="Kuo R.C."/>
            <person name="Labutti K."/>
            <person name="Haridas S."/>
            <person name="Kuo A."/>
            <person name="Salamov A."/>
            <person name="Ahrendt S.R."/>
            <person name="Lipzen A."/>
            <person name="Sullivan W."/>
            <person name="Andreopoulos W.B."/>
            <person name="Clum A."/>
            <person name="Lindquist E."/>
            <person name="Daum C."/>
            <person name="Ramamoorthy G.K."/>
            <person name="Gryganskyi A."/>
            <person name="Culley D."/>
            <person name="Magnuson J.K."/>
            <person name="James T.Y."/>
            <person name="O'Malley M.A."/>
            <person name="Stajich J.E."/>
            <person name="Spatafora J.W."/>
            <person name="Visel A."/>
            <person name="Grigoriev I.V."/>
        </authorList>
    </citation>
    <scope>NUCLEOTIDE SEQUENCE [LARGE SCALE GENOMIC DNA]</scope>
    <source>
        <strain evidence="1 2">NRRL 3301</strain>
    </source>
</reference>
<dbReference type="Proteomes" id="UP000242146">
    <property type="component" value="Unassembled WGS sequence"/>
</dbReference>
<evidence type="ECO:0000313" key="2">
    <source>
        <dbReference type="Proteomes" id="UP000242146"/>
    </source>
</evidence>
<organism evidence="1 2">
    <name type="scientific">Hesseltinella vesiculosa</name>
    <dbReference type="NCBI Taxonomy" id="101127"/>
    <lineage>
        <taxon>Eukaryota</taxon>
        <taxon>Fungi</taxon>
        <taxon>Fungi incertae sedis</taxon>
        <taxon>Mucoromycota</taxon>
        <taxon>Mucoromycotina</taxon>
        <taxon>Mucoromycetes</taxon>
        <taxon>Mucorales</taxon>
        <taxon>Cunninghamellaceae</taxon>
        <taxon>Hesseltinella</taxon>
    </lineage>
</organism>
<dbReference type="AlphaFoldDB" id="A0A1X2G2U3"/>
<sequence length="67" mass="7815">MDDGCHYTYKPDWAVFAESQQSTAPVAVLELKVTYKRNPNQMTDFSTKNKKNRKKKGGFFFICFVEE</sequence>
<comment type="caution">
    <text evidence="1">The sequence shown here is derived from an EMBL/GenBank/DDBJ whole genome shotgun (WGS) entry which is preliminary data.</text>
</comment>
<dbReference type="EMBL" id="MCGT01000057">
    <property type="protein sequence ID" value="ORX43168.1"/>
    <property type="molecule type" value="Genomic_DNA"/>
</dbReference>
<name>A0A1X2G2U3_9FUNG</name>
<keyword evidence="2" id="KW-1185">Reference proteome</keyword>
<protein>
    <submittedName>
        <fullName evidence="1">Uncharacterized protein</fullName>
    </submittedName>
</protein>
<evidence type="ECO:0000313" key="1">
    <source>
        <dbReference type="EMBL" id="ORX43168.1"/>
    </source>
</evidence>